<keyword evidence="8" id="KW-1185">Reference proteome</keyword>
<dbReference type="Pfam" id="PF26049">
    <property type="entry name" value="RLMG_N"/>
    <property type="match status" value="1"/>
</dbReference>
<gene>
    <name evidence="7" type="ORF">N1027_04160</name>
</gene>
<feature type="domain" description="Methyltransferase small" evidence="5">
    <location>
        <begin position="204"/>
        <end position="376"/>
    </location>
</feature>
<dbReference type="CDD" id="cd02440">
    <property type="entry name" value="AdoMet_MTases"/>
    <property type="match status" value="1"/>
</dbReference>
<dbReference type="PANTHER" id="PTHR47816:SF5">
    <property type="entry name" value="RIBOSOMAL RNA LARGE SUBUNIT METHYLTRANSFERASE G"/>
    <property type="match status" value="1"/>
</dbReference>
<dbReference type="GO" id="GO:0008168">
    <property type="term" value="F:methyltransferase activity"/>
    <property type="evidence" value="ECO:0007669"/>
    <property type="project" value="UniProtKB-KW"/>
</dbReference>
<dbReference type="GO" id="GO:0032259">
    <property type="term" value="P:methylation"/>
    <property type="evidence" value="ECO:0007669"/>
    <property type="project" value="UniProtKB-KW"/>
</dbReference>
<evidence type="ECO:0000259" key="5">
    <source>
        <dbReference type="Pfam" id="PF05175"/>
    </source>
</evidence>
<name>A0ABT2GM72_9MICO</name>
<evidence type="ECO:0000313" key="7">
    <source>
        <dbReference type="EMBL" id="MCS5717327.1"/>
    </source>
</evidence>
<dbReference type="PROSITE" id="PS00092">
    <property type="entry name" value="N6_MTASE"/>
    <property type="match status" value="1"/>
</dbReference>
<dbReference type="Gene3D" id="3.40.50.150">
    <property type="entry name" value="Vaccinia Virus protein VP39"/>
    <property type="match status" value="2"/>
</dbReference>
<keyword evidence="2" id="KW-0698">rRNA processing</keyword>
<dbReference type="InterPro" id="IPR046977">
    <property type="entry name" value="RsmC/RlmG"/>
</dbReference>
<dbReference type="PANTHER" id="PTHR47816">
    <property type="entry name" value="RIBOSOMAL RNA SMALL SUBUNIT METHYLTRANSFERASE C"/>
    <property type="match status" value="1"/>
</dbReference>
<organism evidence="7 8">
    <name type="scientific">Herbiconiux aconitum</name>
    <dbReference type="NCBI Taxonomy" id="2970913"/>
    <lineage>
        <taxon>Bacteria</taxon>
        <taxon>Bacillati</taxon>
        <taxon>Actinomycetota</taxon>
        <taxon>Actinomycetes</taxon>
        <taxon>Micrococcales</taxon>
        <taxon>Microbacteriaceae</taxon>
        <taxon>Herbiconiux</taxon>
    </lineage>
</organism>
<accession>A0ABT2GM72</accession>
<comment type="caution">
    <text evidence="7">The sequence shown here is derived from an EMBL/GenBank/DDBJ whole genome shotgun (WGS) entry which is preliminary data.</text>
</comment>
<dbReference type="EMBL" id="JANLCM010000001">
    <property type="protein sequence ID" value="MCS5717327.1"/>
    <property type="molecule type" value="Genomic_DNA"/>
</dbReference>
<sequence length="381" mass="40524">MTEFSFDALRRAPDIEADNLFAVDASDRLILDEAAAALDDTVGHPGTVAVIGDNYGALTLGAAAVLDLHGIRVHQDARSSELALAANARRVVDVDLTGRYTNHPLGRELLEGATVVLVQLPRSLAALDDIARAIAGYADPSVVVYAGGRVKHMTPAMNEVLSASFDDVSASLARQKSRVLVARRPRDGVGVALHRREFHADLDLWVCASGNAFAGTKIDIGTRLLIDHLGEMAPDAHTAIDLGCGTGVLAALLARDRGERGLRVIATDQSEAAVDSARETMQANGLADRVDVVRDDALGDFDDNSADLIVLNPPFHVGSTVHAGIALKLFEAAGRVLRPGGELWTVFNSHLSYRAALQRAVGPTRQVDRNPKFTVMVSTGR</sequence>
<dbReference type="InterPro" id="IPR007848">
    <property type="entry name" value="Small_mtfrase_dom"/>
</dbReference>
<dbReference type="Proteomes" id="UP001165584">
    <property type="component" value="Unassembled WGS sequence"/>
</dbReference>
<evidence type="ECO:0000256" key="2">
    <source>
        <dbReference type="ARBA" id="ARBA00022552"/>
    </source>
</evidence>
<dbReference type="InterPro" id="IPR058679">
    <property type="entry name" value="RlmG_N"/>
</dbReference>
<dbReference type="RefSeq" id="WP_259505484.1">
    <property type="nucleotide sequence ID" value="NZ_JANLCM010000001.1"/>
</dbReference>
<keyword evidence="3 7" id="KW-0489">Methyltransferase</keyword>
<evidence type="ECO:0000313" key="8">
    <source>
        <dbReference type="Proteomes" id="UP001165584"/>
    </source>
</evidence>
<dbReference type="SUPFAM" id="SSF53335">
    <property type="entry name" value="S-adenosyl-L-methionine-dependent methyltransferases"/>
    <property type="match status" value="1"/>
</dbReference>
<keyword evidence="4" id="KW-0808">Transferase</keyword>
<evidence type="ECO:0000256" key="1">
    <source>
        <dbReference type="ARBA" id="ARBA00022490"/>
    </source>
</evidence>
<evidence type="ECO:0000256" key="4">
    <source>
        <dbReference type="ARBA" id="ARBA00022679"/>
    </source>
</evidence>
<reference evidence="7" key="1">
    <citation type="submission" date="2022-08" db="EMBL/GenBank/DDBJ databases">
        <authorList>
            <person name="Deng Y."/>
            <person name="Han X.-F."/>
            <person name="Zhang Y.-Q."/>
        </authorList>
    </citation>
    <scope>NUCLEOTIDE SEQUENCE</scope>
    <source>
        <strain evidence="7">CPCC 205763</strain>
    </source>
</reference>
<dbReference type="Pfam" id="PF05175">
    <property type="entry name" value="MTS"/>
    <property type="match status" value="1"/>
</dbReference>
<keyword evidence="1" id="KW-0963">Cytoplasm</keyword>
<evidence type="ECO:0000256" key="3">
    <source>
        <dbReference type="ARBA" id="ARBA00022603"/>
    </source>
</evidence>
<protein>
    <submittedName>
        <fullName evidence="7">Methyltransferase</fullName>
    </submittedName>
</protein>
<evidence type="ECO:0000259" key="6">
    <source>
        <dbReference type="Pfam" id="PF26049"/>
    </source>
</evidence>
<dbReference type="InterPro" id="IPR002052">
    <property type="entry name" value="DNA_methylase_N6_adenine_CS"/>
</dbReference>
<feature type="domain" description="RlmG N-terminal" evidence="6">
    <location>
        <begin position="8"/>
        <end position="183"/>
    </location>
</feature>
<proteinExistence type="predicted"/>
<dbReference type="InterPro" id="IPR029063">
    <property type="entry name" value="SAM-dependent_MTases_sf"/>
</dbReference>